<keyword evidence="3" id="KW-1185">Reference proteome</keyword>
<evidence type="ECO:0000313" key="3">
    <source>
        <dbReference type="Proteomes" id="UP001596501"/>
    </source>
</evidence>
<accession>A0ABW2QGK8</accession>
<evidence type="ECO:0000259" key="1">
    <source>
        <dbReference type="Pfam" id="PF21168"/>
    </source>
</evidence>
<dbReference type="InterPro" id="IPR049368">
    <property type="entry name" value="FkbO_Hyg5-like_N"/>
</dbReference>
<dbReference type="SUPFAM" id="SSF55298">
    <property type="entry name" value="YjgF-like"/>
    <property type="match status" value="1"/>
</dbReference>
<comment type="caution">
    <text evidence="2">The sequence shown here is derived from an EMBL/GenBank/DDBJ whole genome shotgun (WGS) entry which is preliminary data.</text>
</comment>
<dbReference type="Gene3D" id="3.30.1330.40">
    <property type="entry name" value="RutC-like"/>
    <property type="match status" value="1"/>
</dbReference>
<evidence type="ECO:0000313" key="2">
    <source>
        <dbReference type="EMBL" id="MFC7407668.1"/>
    </source>
</evidence>
<sequence>MLGAGLLGLQPPAVAAGWPLQHLRAPVLGSNQPAWHEAWQVAEAPLDGHTEGIRWRRAGDLLFGVIELAETPGGADLRTLSTQAYARIFRLLEAQALPHLWRLWNYMADINGTAAGLERYRQFNLGRAEAFEQGARSVVGRVPAACALGVAGGPLSVAFLAGPTAAEPLENPRQVSAYHYPAQYGPRSPTFSRAALVYPPGQELLFISGTASIVGHESVHPGDVVAQTRESMDNVAVVLEQARRHSRSGGHALSELSYRAYVRHAADAPLVQAVMAERVGAAPLVCVLADVCRAELLVEIEAHGLRPL</sequence>
<feature type="domain" description="Chorismatase FkbO/Hyg5-like N-terminal" evidence="1">
    <location>
        <begin position="37"/>
        <end position="161"/>
    </location>
</feature>
<gene>
    <name evidence="2" type="ORF">ACFQPB_02200</name>
</gene>
<dbReference type="InterPro" id="IPR035959">
    <property type="entry name" value="RutC-like_sf"/>
</dbReference>
<organism evidence="2 3">
    <name type="scientific">Hydrogenophaga atypica</name>
    <dbReference type="NCBI Taxonomy" id="249409"/>
    <lineage>
        <taxon>Bacteria</taxon>
        <taxon>Pseudomonadati</taxon>
        <taxon>Pseudomonadota</taxon>
        <taxon>Betaproteobacteria</taxon>
        <taxon>Burkholderiales</taxon>
        <taxon>Comamonadaceae</taxon>
        <taxon>Hydrogenophaga</taxon>
    </lineage>
</organism>
<protein>
    <recommendedName>
        <fullName evidence="1">Chorismatase FkbO/Hyg5-like N-terminal domain-containing protein</fullName>
    </recommendedName>
</protein>
<dbReference type="CDD" id="cd06153">
    <property type="entry name" value="YjgF_YER057c_UK114_like_5"/>
    <property type="match status" value="1"/>
</dbReference>
<dbReference type="RefSeq" id="WP_382219427.1">
    <property type="nucleotide sequence ID" value="NZ_JBHTCA010000001.1"/>
</dbReference>
<dbReference type="Pfam" id="PF21168">
    <property type="entry name" value="FkbO_Hyg5-like_N"/>
    <property type="match status" value="1"/>
</dbReference>
<proteinExistence type="predicted"/>
<reference evidence="3" key="1">
    <citation type="journal article" date="2019" name="Int. J. Syst. Evol. Microbiol.">
        <title>The Global Catalogue of Microorganisms (GCM) 10K type strain sequencing project: providing services to taxonomists for standard genome sequencing and annotation.</title>
        <authorList>
            <consortium name="The Broad Institute Genomics Platform"/>
            <consortium name="The Broad Institute Genome Sequencing Center for Infectious Disease"/>
            <person name="Wu L."/>
            <person name="Ma J."/>
        </authorList>
    </citation>
    <scope>NUCLEOTIDE SEQUENCE [LARGE SCALE GENOMIC DNA]</scope>
    <source>
        <strain evidence="3">CGMCC 1.12371</strain>
    </source>
</reference>
<dbReference type="EMBL" id="JBHTCA010000001">
    <property type="protein sequence ID" value="MFC7407668.1"/>
    <property type="molecule type" value="Genomic_DNA"/>
</dbReference>
<dbReference type="Proteomes" id="UP001596501">
    <property type="component" value="Unassembled WGS sequence"/>
</dbReference>
<name>A0ABW2QGK8_9BURK</name>